<dbReference type="InterPro" id="IPR011763">
    <property type="entry name" value="COA_CT_C"/>
</dbReference>
<organism evidence="3">
    <name type="scientific">marine sediment metagenome</name>
    <dbReference type="NCBI Taxonomy" id="412755"/>
    <lineage>
        <taxon>unclassified sequences</taxon>
        <taxon>metagenomes</taxon>
        <taxon>ecological metagenomes</taxon>
    </lineage>
</organism>
<feature type="non-terminal residue" evidence="3">
    <location>
        <position position="1"/>
    </location>
</feature>
<dbReference type="PROSITE" id="PS50989">
    <property type="entry name" value="COA_CT_CTER"/>
    <property type="match status" value="1"/>
</dbReference>
<reference evidence="3" key="1">
    <citation type="journal article" date="2014" name="Front. Microbiol.">
        <title>High frequency of phylogenetically diverse reductive dehalogenase-homologous genes in deep subseafloor sedimentary metagenomes.</title>
        <authorList>
            <person name="Kawai M."/>
            <person name="Futagami T."/>
            <person name="Toyoda A."/>
            <person name="Takaki Y."/>
            <person name="Nishi S."/>
            <person name="Hori S."/>
            <person name="Arai W."/>
            <person name="Tsubouchi T."/>
            <person name="Morono Y."/>
            <person name="Uchiyama I."/>
            <person name="Ito T."/>
            <person name="Fujiyama A."/>
            <person name="Inagaki F."/>
            <person name="Takami H."/>
        </authorList>
    </citation>
    <scope>NUCLEOTIDE SEQUENCE</scope>
    <source>
        <strain evidence="3">Expedition CK06-06</strain>
    </source>
</reference>
<dbReference type="PANTHER" id="PTHR43842:SF2">
    <property type="entry name" value="PROPIONYL-COA CARBOXYLASE BETA CHAIN, MITOCHONDRIAL"/>
    <property type="match status" value="1"/>
</dbReference>
<dbReference type="GO" id="GO:0004658">
    <property type="term" value="F:propionyl-CoA carboxylase activity"/>
    <property type="evidence" value="ECO:0007669"/>
    <property type="project" value="TreeGrafter"/>
</dbReference>
<dbReference type="Gene3D" id="3.90.226.10">
    <property type="entry name" value="2-enoyl-CoA Hydratase, Chain A, domain 1"/>
    <property type="match status" value="1"/>
</dbReference>
<accession>X0VMG2</accession>
<dbReference type="InterPro" id="IPR051047">
    <property type="entry name" value="AccD/PCCB"/>
</dbReference>
<evidence type="ECO:0000313" key="3">
    <source>
        <dbReference type="EMBL" id="GAG12377.1"/>
    </source>
</evidence>
<feature type="region of interest" description="Disordered" evidence="1">
    <location>
        <begin position="1"/>
        <end position="21"/>
    </location>
</feature>
<dbReference type="InterPro" id="IPR029045">
    <property type="entry name" value="ClpP/crotonase-like_dom_sf"/>
</dbReference>
<evidence type="ECO:0000256" key="1">
    <source>
        <dbReference type="SAM" id="MobiDB-lite"/>
    </source>
</evidence>
<dbReference type="AlphaFoldDB" id="X0VMG2"/>
<proteinExistence type="predicted"/>
<evidence type="ECO:0000259" key="2">
    <source>
        <dbReference type="PROSITE" id="PS50989"/>
    </source>
</evidence>
<feature type="domain" description="CoA carboxyltransferase C-terminal" evidence="2">
    <location>
        <begin position="15"/>
        <end position="244"/>
    </location>
</feature>
<gene>
    <name evidence="3" type="ORF">S01H1_37452</name>
</gene>
<sequence length="262" mass="28997">SNYKEKPPTIECTDPADRMGDDLDTIIPDSSNRPYDMKKVIKMVVDNGEIYESQKLYAQNMITCFARMNGSSVGIIANQPRALAGCLDINASDKAARFIRFCDCFNIPLLTFVDVPGYLPGTKQEYGGIIRHGAKMLYVYPEATVPKITIVTRKAYGGAYIGMCSGEGGPDMVIAWPTAEIAVMGVDGAAKIIFRKESDEAKQQKIEEYVENFATPYQAARRGIIDHVIEPRETRPVIISALEMLANKEEKRPGKKHGNIPL</sequence>
<name>X0VMG2_9ZZZZ</name>
<dbReference type="EMBL" id="BARS01023524">
    <property type="protein sequence ID" value="GAG12377.1"/>
    <property type="molecule type" value="Genomic_DNA"/>
</dbReference>
<protein>
    <recommendedName>
        <fullName evidence="2">CoA carboxyltransferase C-terminal domain-containing protein</fullName>
    </recommendedName>
</protein>
<dbReference type="InterPro" id="IPR034733">
    <property type="entry name" value="AcCoA_carboxyl_beta"/>
</dbReference>
<dbReference type="FunFam" id="3.90.226.10:FF:000017">
    <property type="entry name" value="Propionyl-CoA carboxylase subunit beta 5"/>
    <property type="match status" value="1"/>
</dbReference>
<dbReference type="SUPFAM" id="SSF52096">
    <property type="entry name" value="ClpP/crotonase"/>
    <property type="match status" value="1"/>
</dbReference>
<dbReference type="PANTHER" id="PTHR43842">
    <property type="entry name" value="PROPIONYL-COA CARBOXYLASE BETA CHAIN"/>
    <property type="match status" value="1"/>
</dbReference>
<comment type="caution">
    <text evidence="3">The sequence shown here is derived from an EMBL/GenBank/DDBJ whole genome shotgun (WGS) entry which is preliminary data.</text>
</comment>
<dbReference type="Pfam" id="PF01039">
    <property type="entry name" value="Carboxyl_trans"/>
    <property type="match status" value="1"/>
</dbReference>